<dbReference type="AlphaFoldDB" id="A0A3Q1BG28"/>
<dbReference type="STRING" id="80972.ENSAOCP00000008641"/>
<dbReference type="OMA" id="GCSHRRC"/>
<reference evidence="1" key="3">
    <citation type="submission" date="2025-09" db="UniProtKB">
        <authorList>
            <consortium name="Ensembl"/>
        </authorList>
    </citation>
    <scope>IDENTIFICATION</scope>
</reference>
<proteinExistence type="predicted"/>
<dbReference type="CDD" id="cd20244">
    <property type="entry name" value="Toddler"/>
    <property type="match status" value="1"/>
</dbReference>
<accession>A0A3Q1BG28</accession>
<evidence type="ECO:0000313" key="2">
    <source>
        <dbReference type="Proteomes" id="UP001501940"/>
    </source>
</evidence>
<dbReference type="InterPro" id="IPR047853">
    <property type="entry name" value="ELA"/>
</dbReference>
<dbReference type="Proteomes" id="UP001501940">
    <property type="component" value="Chromosome 4"/>
</dbReference>
<sequence>MTWSSSAKCKEAYLQARGAAPLRGGEVIKSSGTLSLPGFGRRPVNQNFLNLRRKYHRHHCLYRRCLPLHSRVPFP</sequence>
<dbReference type="GO" id="GO:0007507">
    <property type="term" value="P:heart development"/>
    <property type="evidence" value="ECO:0007669"/>
    <property type="project" value="InterPro"/>
</dbReference>
<reference evidence="1 2" key="1">
    <citation type="submission" date="2022-01" db="EMBL/GenBank/DDBJ databases">
        <title>A chromosome-scale genome assembly of the false clownfish, Amphiprion ocellaris.</title>
        <authorList>
            <person name="Ryu T."/>
        </authorList>
    </citation>
    <scope>NUCLEOTIDE SEQUENCE [LARGE SCALE GENOMIC DNA]</scope>
</reference>
<keyword evidence="2" id="KW-1185">Reference proteome</keyword>
<dbReference type="GO" id="GO:0031704">
    <property type="term" value="F:apelin receptor binding"/>
    <property type="evidence" value="ECO:0007669"/>
    <property type="project" value="InterPro"/>
</dbReference>
<name>A0A3Q1BG28_AMPOC</name>
<reference evidence="1" key="2">
    <citation type="submission" date="2025-08" db="UniProtKB">
        <authorList>
            <consortium name="Ensembl"/>
        </authorList>
    </citation>
    <scope>IDENTIFICATION</scope>
</reference>
<organism evidence="1 2">
    <name type="scientific">Amphiprion ocellaris</name>
    <name type="common">Clown anemonefish</name>
    <dbReference type="NCBI Taxonomy" id="80972"/>
    <lineage>
        <taxon>Eukaryota</taxon>
        <taxon>Metazoa</taxon>
        <taxon>Chordata</taxon>
        <taxon>Craniata</taxon>
        <taxon>Vertebrata</taxon>
        <taxon>Euteleostomi</taxon>
        <taxon>Actinopterygii</taxon>
        <taxon>Neopterygii</taxon>
        <taxon>Teleostei</taxon>
        <taxon>Neoteleostei</taxon>
        <taxon>Acanthomorphata</taxon>
        <taxon>Ovalentaria</taxon>
        <taxon>Pomacentridae</taxon>
        <taxon>Amphiprion</taxon>
    </lineage>
</organism>
<dbReference type="Pfam" id="PF22050">
    <property type="entry name" value="Toddler"/>
    <property type="match status" value="1"/>
</dbReference>
<dbReference type="GO" id="GO:0060183">
    <property type="term" value="P:apelin receptor signaling pathway"/>
    <property type="evidence" value="ECO:0007669"/>
    <property type="project" value="InterPro"/>
</dbReference>
<evidence type="ECO:0000313" key="1">
    <source>
        <dbReference type="Ensembl" id="ENSAOCP00000008641.2"/>
    </source>
</evidence>
<protein>
    <submittedName>
        <fullName evidence="1">Uncharacterized protein</fullName>
    </submittedName>
</protein>
<dbReference type="Ensembl" id="ENSAOCT00000000725.2">
    <property type="protein sequence ID" value="ENSAOCP00000008641.2"/>
    <property type="gene ID" value="ENSAOCG00000012687.2"/>
</dbReference>
<dbReference type="GeneTree" id="ENSGT01030000234803"/>